<accession>A0A6C0IDN6</accession>
<comment type="subcellular location">
    <subcellularLocation>
        <location evidence="2">Membrane</location>
    </subcellularLocation>
</comment>
<dbReference type="Gene3D" id="1.10.8.60">
    <property type="match status" value="1"/>
</dbReference>
<evidence type="ECO:0000256" key="4">
    <source>
        <dbReference type="ARBA" id="ARBA00022670"/>
    </source>
</evidence>
<dbReference type="SUPFAM" id="SSF140990">
    <property type="entry name" value="FtsH protease domain-like"/>
    <property type="match status" value="1"/>
</dbReference>
<dbReference type="FunFam" id="1.10.8.60:FF:000001">
    <property type="entry name" value="ATP-dependent zinc metalloprotease FtsH"/>
    <property type="match status" value="1"/>
</dbReference>
<keyword evidence="10" id="KW-0067">ATP-binding</keyword>
<dbReference type="PANTHER" id="PTHR23076:SF113">
    <property type="entry name" value="ATP-DEPENDENT ZINC METALLOPROTEASE FTSH 1, CHLOROPLASTIC-RELATED"/>
    <property type="match status" value="1"/>
</dbReference>
<dbReference type="Gene3D" id="3.40.50.300">
    <property type="entry name" value="P-loop containing nucleotide triphosphate hydrolases"/>
    <property type="match status" value="1"/>
</dbReference>
<evidence type="ECO:0000256" key="3">
    <source>
        <dbReference type="ARBA" id="ARBA00010044"/>
    </source>
</evidence>
<dbReference type="SUPFAM" id="SSF52540">
    <property type="entry name" value="P-loop containing nucleoside triphosphate hydrolases"/>
    <property type="match status" value="1"/>
</dbReference>
<evidence type="ECO:0000256" key="10">
    <source>
        <dbReference type="ARBA" id="ARBA00022840"/>
    </source>
</evidence>
<evidence type="ECO:0000256" key="6">
    <source>
        <dbReference type="ARBA" id="ARBA00022723"/>
    </source>
</evidence>
<evidence type="ECO:0000256" key="12">
    <source>
        <dbReference type="ARBA" id="ARBA00023049"/>
    </source>
</evidence>
<dbReference type="GO" id="GO:0006508">
    <property type="term" value="P:proteolysis"/>
    <property type="evidence" value="ECO:0007669"/>
    <property type="project" value="UniProtKB-KW"/>
</dbReference>
<evidence type="ECO:0000313" key="15">
    <source>
        <dbReference type="EMBL" id="QHT90555.1"/>
    </source>
</evidence>
<evidence type="ECO:0000256" key="13">
    <source>
        <dbReference type="ARBA" id="ARBA00023136"/>
    </source>
</evidence>
<dbReference type="EMBL" id="MN740155">
    <property type="protein sequence ID" value="QHT90555.1"/>
    <property type="molecule type" value="Genomic_DNA"/>
</dbReference>
<dbReference type="PANTHER" id="PTHR23076">
    <property type="entry name" value="METALLOPROTEASE M41 FTSH"/>
    <property type="match status" value="1"/>
</dbReference>
<dbReference type="AlphaFoldDB" id="A0A6C0IDN6"/>
<evidence type="ECO:0000256" key="11">
    <source>
        <dbReference type="ARBA" id="ARBA00022989"/>
    </source>
</evidence>
<dbReference type="GO" id="GO:0005524">
    <property type="term" value="F:ATP binding"/>
    <property type="evidence" value="ECO:0007669"/>
    <property type="project" value="UniProtKB-KW"/>
</dbReference>
<dbReference type="GO" id="GO:0004176">
    <property type="term" value="F:ATP-dependent peptidase activity"/>
    <property type="evidence" value="ECO:0007669"/>
    <property type="project" value="InterPro"/>
</dbReference>
<comment type="cofactor">
    <cofactor evidence="1">
        <name>Zn(2+)</name>
        <dbReference type="ChEBI" id="CHEBI:29105"/>
    </cofactor>
</comment>
<dbReference type="Pfam" id="PF17862">
    <property type="entry name" value="AAA_lid_3"/>
    <property type="match status" value="1"/>
</dbReference>
<keyword evidence="4" id="KW-0645">Protease</keyword>
<dbReference type="InterPro" id="IPR000642">
    <property type="entry name" value="Peptidase_M41"/>
</dbReference>
<dbReference type="GO" id="GO:0009535">
    <property type="term" value="C:chloroplast thylakoid membrane"/>
    <property type="evidence" value="ECO:0007669"/>
    <property type="project" value="TreeGrafter"/>
</dbReference>
<dbReference type="GO" id="GO:0004222">
    <property type="term" value="F:metalloendopeptidase activity"/>
    <property type="evidence" value="ECO:0007669"/>
    <property type="project" value="InterPro"/>
</dbReference>
<keyword evidence="11" id="KW-1133">Transmembrane helix</keyword>
<dbReference type="Pfam" id="PF00004">
    <property type="entry name" value="AAA"/>
    <property type="match status" value="1"/>
</dbReference>
<dbReference type="Pfam" id="PF01434">
    <property type="entry name" value="Peptidase_M41"/>
    <property type="match status" value="1"/>
</dbReference>
<dbReference type="InterPro" id="IPR041569">
    <property type="entry name" value="AAA_lid_3"/>
</dbReference>
<reference evidence="15" key="1">
    <citation type="journal article" date="2020" name="Nature">
        <title>Giant virus diversity and host interactions through global metagenomics.</title>
        <authorList>
            <person name="Schulz F."/>
            <person name="Roux S."/>
            <person name="Paez-Espino D."/>
            <person name="Jungbluth S."/>
            <person name="Walsh D.A."/>
            <person name="Denef V.J."/>
            <person name="McMahon K.D."/>
            <person name="Konstantinidis K.T."/>
            <person name="Eloe-Fadrosh E.A."/>
            <person name="Kyrpides N.C."/>
            <person name="Woyke T."/>
        </authorList>
    </citation>
    <scope>NUCLEOTIDE SEQUENCE</scope>
    <source>
        <strain evidence="15">GVMAG-M-3300023184-68</strain>
    </source>
</reference>
<dbReference type="Gene3D" id="1.20.58.760">
    <property type="entry name" value="Peptidase M41"/>
    <property type="match status" value="1"/>
</dbReference>
<keyword evidence="12" id="KW-0482">Metalloprotease</keyword>
<protein>
    <recommendedName>
        <fullName evidence="14">AAA+ ATPase domain-containing protein</fullName>
    </recommendedName>
</protein>
<dbReference type="InterPro" id="IPR003959">
    <property type="entry name" value="ATPase_AAA_core"/>
</dbReference>
<dbReference type="FunFam" id="3.40.50.300:FF:000001">
    <property type="entry name" value="ATP-dependent zinc metalloprotease FtsH"/>
    <property type="match status" value="1"/>
</dbReference>
<keyword evidence="6" id="KW-0479">Metal-binding</keyword>
<dbReference type="GO" id="GO:0016887">
    <property type="term" value="F:ATP hydrolysis activity"/>
    <property type="evidence" value="ECO:0007669"/>
    <property type="project" value="InterPro"/>
</dbReference>
<sequence length="655" mass="73698">MYRIYIIYAFLFFPVRVSAFNRPFGKGLSDQWTESLQPRTSPESTSPEKFGKGIFNQFISVSKPPPLQQPLTVKNLINGIKHHEFNQIYFNDNKVFTKSIDEQHIYYTNINPYITTKLVDVSLKNRLDPIFVPSSSSNSPDPFAFVFQGLFIVFAIQTLRLYFSRFFSGGSGANRQFNKNNSSNTRNLFPFMNKESDMKNELQLNVSLSDWVGSKEVFEECTEIVTYLKNNTNYVNAGALIPKGILMEGPPGTGKTLLAKAIACESNANFIEMAGSEFIEMFVGLGAQRVRNLFSEARSMAPCIIFIDEIDAIGRQRNNNNNMNSGGSEEKDQTLNQLLSEMDGFNNNEGIMILAATNRRDILDKALLRPGRFDRIIEIPLPDTKSREEILKLYLKNKEVESNIDTKSLAKYTSGFSGAELKNIINEAAIFVARRNQTMIYKTDIDAALEKTLIGIKKTVDDRSLDVKRRVAIHEVGHAFVVSQFPQYFDLQKVSIQASYSGVGGFTLFTEKEEISEGGLYTKDMLIKRLMVALGGKAAESIFYGEDFVSVGATMDLNQANNLASDMIEKYGMGQQLNVFFKNQQAEPFSKYSESTKSMIDEEVSNLVKEAYTKTLDLIGQHQAVFEILVDDLLENVQVDHTKYLDAGECAKCGM</sequence>
<evidence type="ECO:0000259" key="14">
    <source>
        <dbReference type="SMART" id="SM00382"/>
    </source>
</evidence>
<evidence type="ECO:0000256" key="8">
    <source>
        <dbReference type="ARBA" id="ARBA00022801"/>
    </source>
</evidence>
<dbReference type="CDD" id="cd19501">
    <property type="entry name" value="RecA-like_FtsH"/>
    <property type="match status" value="1"/>
</dbReference>
<evidence type="ECO:0000256" key="5">
    <source>
        <dbReference type="ARBA" id="ARBA00022692"/>
    </source>
</evidence>
<dbReference type="SMART" id="SM00382">
    <property type="entry name" value="AAA"/>
    <property type="match status" value="1"/>
</dbReference>
<evidence type="ECO:0000256" key="9">
    <source>
        <dbReference type="ARBA" id="ARBA00022833"/>
    </source>
</evidence>
<keyword evidence="9" id="KW-0862">Zinc</keyword>
<proteinExistence type="inferred from homology"/>
<dbReference type="InterPro" id="IPR037219">
    <property type="entry name" value="Peptidase_M41-like"/>
</dbReference>
<dbReference type="PROSITE" id="PS00674">
    <property type="entry name" value="AAA"/>
    <property type="match status" value="1"/>
</dbReference>
<dbReference type="GO" id="GO:0046872">
    <property type="term" value="F:metal ion binding"/>
    <property type="evidence" value="ECO:0007669"/>
    <property type="project" value="UniProtKB-KW"/>
</dbReference>
<keyword evidence="5" id="KW-0812">Transmembrane</keyword>
<dbReference type="InterPro" id="IPR003593">
    <property type="entry name" value="AAA+_ATPase"/>
</dbReference>
<keyword evidence="13" id="KW-0472">Membrane</keyword>
<organism evidence="15">
    <name type="scientific">viral metagenome</name>
    <dbReference type="NCBI Taxonomy" id="1070528"/>
    <lineage>
        <taxon>unclassified sequences</taxon>
        <taxon>metagenomes</taxon>
        <taxon>organismal metagenomes</taxon>
    </lineage>
</organism>
<dbReference type="InterPro" id="IPR027417">
    <property type="entry name" value="P-loop_NTPase"/>
</dbReference>
<keyword evidence="7" id="KW-0547">Nucleotide-binding</keyword>
<evidence type="ECO:0000256" key="2">
    <source>
        <dbReference type="ARBA" id="ARBA00004370"/>
    </source>
</evidence>
<evidence type="ECO:0000256" key="1">
    <source>
        <dbReference type="ARBA" id="ARBA00001947"/>
    </source>
</evidence>
<dbReference type="InterPro" id="IPR003960">
    <property type="entry name" value="ATPase_AAA_CS"/>
</dbReference>
<evidence type="ECO:0000256" key="7">
    <source>
        <dbReference type="ARBA" id="ARBA00022741"/>
    </source>
</evidence>
<feature type="domain" description="AAA+ ATPase" evidence="14">
    <location>
        <begin position="241"/>
        <end position="383"/>
    </location>
</feature>
<comment type="similarity">
    <text evidence="3">In the C-terminal section; belongs to the peptidase M41 family.</text>
</comment>
<keyword evidence="8" id="KW-0378">Hydrolase</keyword>
<name>A0A6C0IDN6_9ZZZZ</name>